<feature type="chain" id="PRO_5038765791" evidence="4">
    <location>
        <begin position="23"/>
        <end position="325"/>
    </location>
</feature>
<dbReference type="InterPro" id="IPR015168">
    <property type="entry name" value="SsuA/THI5"/>
</dbReference>
<evidence type="ECO:0000259" key="5">
    <source>
        <dbReference type="Pfam" id="PF09084"/>
    </source>
</evidence>
<comment type="caution">
    <text evidence="6">The sequence shown here is derived from an EMBL/GenBank/DDBJ whole genome shotgun (WGS) entry which is preliminary data.</text>
</comment>
<evidence type="ECO:0000256" key="4">
    <source>
        <dbReference type="SAM" id="SignalP"/>
    </source>
</evidence>
<accession>A0A5D0TUB9</accession>
<name>A0A5D0TUB9_9ACTN</name>
<gene>
    <name evidence="6" type="ORF">FXF65_35905</name>
</gene>
<evidence type="ECO:0000256" key="3">
    <source>
        <dbReference type="ARBA" id="ARBA00022729"/>
    </source>
</evidence>
<proteinExistence type="inferred from homology"/>
<comment type="subcellular location">
    <subcellularLocation>
        <location evidence="1">Periplasm</location>
    </subcellularLocation>
</comment>
<sequence>MPSIRNTWAVCAAAALAAATLAGCGSSDSGSGAGSGKDTTIRVEVGPSYWETPMRIAISKGWFKEAGFDVKAVEYGPESSIPLVLNGQADVGVTGLGTVITHAAKGVPIKAVAGQLVEGEQRDQQLASVVARKGSGIRSVSDLAGRKVASNELKGPSAAQVVRRTNEAGGKGDAITWVAVPFPGMVEAMKRGDVDAAVSVAPFTDQLLAAGGTYVSKVSRAGTPVPVYFAKKEFRQKQSAKADAFMKVLERAYAWANENRDEALAEFAKTANIPLKAAQAQPKMKWQAAFDEKAVTGNIDDMRAAGYLKGSIGYAELVAAPPSAG</sequence>
<dbReference type="Pfam" id="PF09084">
    <property type="entry name" value="NMT1"/>
    <property type="match status" value="1"/>
</dbReference>
<feature type="signal peptide" evidence="4">
    <location>
        <begin position="1"/>
        <end position="22"/>
    </location>
</feature>
<dbReference type="OrthoDB" id="8892982at2"/>
<dbReference type="GO" id="GO:0042597">
    <property type="term" value="C:periplasmic space"/>
    <property type="evidence" value="ECO:0007669"/>
    <property type="project" value="UniProtKB-SubCell"/>
</dbReference>
<dbReference type="SUPFAM" id="SSF53850">
    <property type="entry name" value="Periplasmic binding protein-like II"/>
    <property type="match status" value="1"/>
</dbReference>
<comment type="similarity">
    <text evidence="2">Belongs to the bacterial solute-binding protein SsuA/TauA family.</text>
</comment>
<dbReference type="PANTHER" id="PTHR30024:SF47">
    <property type="entry name" value="TAURINE-BINDING PERIPLASMIC PROTEIN"/>
    <property type="match status" value="1"/>
</dbReference>
<keyword evidence="3 4" id="KW-0732">Signal</keyword>
<dbReference type="AlphaFoldDB" id="A0A5D0TUB9"/>
<evidence type="ECO:0000256" key="1">
    <source>
        <dbReference type="ARBA" id="ARBA00004418"/>
    </source>
</evidence>
<dbReference type="EMBL" id="VSFF01000015">
    <property type="protein sequence ID" value="TYC08912.1"/>
    <property type="molecule type" value="Genomic_DNA"/>
</dbReference>
<protein>
    <submittedName>
        <fullName evidence="6">ABC transporter substrate-binding protein</fullName>
    </submittedName>
</protein>
<evidence type="ECO:0000313" key="6">
    <source>
        <dbReference type="EMBL" id="TYC08912.1"/>
    </source>
</evidence>
<dbReference type="Gene3D" id="3.40.190.10">
    <property type="entry name" value="Periplasmic binding protein-like II"/>
    <property type="match status" value="2"/>
</dbReference>
<dbReference type="Proteomes" id="UP000322634">
    <property type="component" value="Unassembled WGS sequence"/>
</dbReference>
<evidence type="ECO:0000256" key="2">
    <source>
        <dbReference type="ARBA" id="ARBA00010742"/>
    </source>
</evidence>
<dbReference type="PANTHER" id="PTHR30024">
    <property type="entry name" value="ALIPHATIC SULFONATES-BINDING PROTEIN-RELATED"/>
    <property type="match status" value="1"/>
</dbReference>
<reference evidence="6 7" key="1">
    <citation type="submission" date="2019-08" db="EMBL/GenBank/DDBJ databases">
        <title>Actinomadura sp. nov. CYP1-5 isolated from mountain soil.</title>
        <authorList>
            <person name="Songsumanus A."/>
            <person name="Kuncharoen N."/>
            <person name="Kudo T."/>
            <person name="Yuki M."/>
            <person name="Igarashi Y."/>
            <person name="Tanasupawat S."/>
        </authorList>
    </citation>
    <scope>NUCLEOTIDE SEQUENCE [LARGE SCALE GENOMIC DNA]</scope>
    <source>
        <strain evidence="6 7">GKU157</strain>
    </source>
</reference>
<dbReference type="RefSeq" id="WP_148354531.1">
    <property type="nucleotide sequence ID" value="NZ_JBHSBF010000032.1"/>
</dbReference>
<feature type="domain" description="SsuA/THI5-like" evidence="5">
    <location>
        <begin position="52"/>
        <end position="263"/>
    </location>
</feature>
<dbReference type="PROSITE" id="PS51257">
    <property type="entry name" value="PROKAR_LIPOPROTEIN"/>
    <property type="match status" value="1"/>
</dbReference>
<evidence type="ECO:0000313" key="7">
    <source>
        <dbReference type="Proteomes" id="UP000322634"/>
    </source>
</evidence>
<organism evidence="6 7">
    <name type="scientific">Actinomadura syzygii</name>
    <dbReference type="NCBI Taxonomy" id="1427538"/>
    <lineage>
        <taxon>Bacteria</taxon>
        <taxon>Bacillati</taxon>
        <taxon>Actinomycetota</taxon>
        <taxon>Actinomycetes</taxon>
        <taxon>Streptosporangiales</taxon>
        <taxon>Thermomonosporaceae</taxon>
        <taxon>Actinomadura</taxon>
    </lineage>
</organism>
<keyword evidence="7" id="KW-1185">Reference proteome</keyword>